<comment type="caution">
    <text evidence="1">The sequence shown here is derived from an EMBL/GenBank/DDBJ whole genome shotgun (WGS) entry which is preliminary data.</text>
</comment>
<sequence length="77" mass="9383">TYIDTSHIRFPAELAKSSTLFTTKANDFYKFYDECMVNLYILHQDVLLCVREVVPLLIQWKELFRSFFRFLRSFYSR</sequence>
<dbReference type="HOGENOM" id="CLU_2643642_0_0_9"/>
<evidence type="ECO:0000313" key="1">
    <source>
        <dbReference type="EMBL" id="EHF01163.1"/>
    </source>
</evidence>
<evidence type="ECO:0000313" key="2">
    <source>
        <dbReference type="Proteomes" id="UP000003763"/>
    </source>
</evidence>
<name>G5HBS8_9FIRM</name>
<dbReference type="EMBL" id="ADLJ01000001">
    <property type="protein sequence ID" value="EHF01163.1"/>
    <property type="molecule type" value="Genomic_DNA"/>
</dbReference>
<accession>G5HBS8</accession>
<reference evidence="1 2" key="1">
    <citation type="submission" date="2011-08" db="EMBL/GenBank/DDBJ databases">
        <title>The Genome Sequence of Clostridium citroniae WAL-17108.</title>
        <authorList>
            <consortium name="The Broad Institute Genome Sequencing Platform"/>
            <person name="Earl A."/>
            <person name="Ward D."/>
            <person name="Feldgarden M."/>
            <person name="Gevers D."/>
            <person name="Finegold S.M."/>
            <person name="Summanen P.H."/>
            <person name="Molitoris D.R."/>
            <person name="Vaisanen M.L."/>
            <person name="Daigneault M."/>
            <person name="Allen-Vercoe E."/>
            <person name="Young S.K."/>
            <person name="Zeng Q."/>
            <person name="Gargeya S."/>
            <person name="Fitzgerald M."/>
            <person name="Haas B."/>
            <person name="Abouelleil A."/>
            <person name="Alvarado L."/>
            <person name="Arachchi H.M."/>
            <person name="Berlin A."/>
            <person name="Brown A."/>
            <person name="Chapman S.B."/>
            <person name="Chen Z."/>
            <person name="Dunbar C."/>
            <person name="Freedman E."/>
            <person name="Gearin G."/>
            <person name="Gellesch M."/>
            <person name="Goldberg J."/>
            <person name="Griggs A."/>
            <person name="Gujja S."/>
            <person name="Heiman D."/>
            <person name="Howarth C."/>
            <person name="Larson L."/>
            <person name="Lui A."/>
            <person name="MacDonald P.J.P."/>
            <person name="Montmayeur A."/>
            <person name="Murphy C."/>
            <person name="Neiman D."/>
            <person name="Pearson M."/>
            <person name="Priest M."/>
            <person name="Roberts A."/>
            <person name="Saif S."/>
            <person name="Shea T."/>
            <person name="Shenoy N."/>
            <person name="Sisk P."/>
            <person name="Stolte C."/>
            <person name="Sykes S."/>
            <person name="Wortman J."/>
            <person name="Nusbaum C."/>
            <person name="Birren B."/>
        </authorList>
    </citation>
    <scope>NUCLEOTIDE SEQUENCE [LARGE SCALE GENOMIC DNA]</scope>
    <source>
        <strain evidence="1 2">WAL-17108</strain>
    </source>
</reference>
<proteinExistence type="predicted"/>
<gene>
    <name evidence="1" type="ORF">HMPREF9469_00040</name>
</gene>
<protein>
    <submittedName>
        <fullName evidence="1">Uncharacterized protein</fullName>
    </submittedName>
</protein>
<feature type="non-terminal residue" evidence="1">
    <location>
        <position position="1"/>
    </location>
</feature>
<dbReference type="AlphaFoldDB" id="G5HBS8"/>
<organism evidence="1 2">
    <name type="scientific">[Clostridium] citroniae WAL-17108</name>
    <dbReference type="NCBI Taxonomy" id="742733"/>
    <lineage>
        <taxon>Bacteria</taxon>
        <taxon>Bacillati</taxon>
        <taxon>Bacillota</taxon>
        <taxon>Clostridia</taxon>
        <taxon>Lachnospirales</taxon>
        <taxon>Lachnospiraceae</taxon>
        <taxon>Enterocloster</taxon>
    </lineage>
</organism>
<dbReference type="Proteomes" id="UP000003763">
    <property type="component" value="Unassembled WGS sequence"/>
</dbReference>